<dbReference type="PROSITE" id="PS50002">
    <property type="entry name" value="SH3"/>
    <property type="match status" value="2"/>
</dbReference>
<keyword evidence="4" id="KW-1003">Cell membrane</keyword>
<evidence type="ECO:0000259" key="11">
    <source>
        <dbReference type="PROSITE" id="PS50002"/>
    </source>
</evidence>
<dbReference type="SMART" id="SM00326">
    <property type="entry name" value="SH3"/>
    <property type="match status" value="2"/>
</dbReference>
<organism evidence="12 13">
    <name type="scientific">Laccaria amethystina LaAM-08-1</name>
    <dbReference type="NCBI Taxonomy" id="1095629"/>
    <lineage>
        <taxon>Eukaryota</taxon>
        <taxon>Fungi</taxon>
        <taxon>Dikarya</taxon>
        <taxon>Basidiomycota</taxon>
        <taxon>Agaricomycotina</taxon>
        <taxon>Agaricomycetes</taxon>
        <taxon>Agaricomycetidae</taxon>
        <taxon>Agaricales</taxon>
        <taxon>Agaricineae</taxon>
        <taxon>Hydnangiaceae</taxon>
        <taxon>Laccaria</taxon>
    </lineage>
</organism>
<feature type="domain" description="SH3" evidence="11">
    <location>
        <begin position="247"/>
        <end position="308"/>
    </location>
</feature>
<evidence type="ECO:0000256" key="1">
    <source>
        <dbReference type="ARBA" id="ARBA00004651"/>
    </source>
</evidence>
<keyword evidence="3 9" id="KW-0728">SH3 domain</keyword>
<comment type="similarity">
    <text evidence="2">Belongs to the SHO1 family.</text>
</comment>
<gene>
    <name evidence="12" type="ORF">K443DRAFT_684732</name>
</gene>
<dbReference type="HOGENOM" id="CLU_644151_0_0_1"/>
<dbReference type="GO" id="GO:0030833">
    <property type="term" value="P:regulation of actin filament polymerization"/>
    <property type="evidence" value="ECO:0007669"/>
    <property type="project" value="TreeGrafter"/>
</dbReference>
<accession>A0A0C9X690</accession>
<evidence type="ECO:0000256" key="5">
    <source>
        <dbReference type="ARBA" id="ARBA00022692"/>
    </source>
</evidence>
<evidence type="ECO:0000256" key="3">
    <source>
        <dbReference type="ARBA" id="ARBA00022443"/>
    </source>
</evidence>
<evidence type="ECO:0000256" key="4">
    <source>
        <dbReference type="ARBA" id="ARBA00022475"/>
    </source>
</evidence>
<keyword evidence="13" id="KW-1185">Reference proteome</keyword>
<name>A0A0C9X690_9AGAR</name>
<dbReference type="AlphaFoldDB" id="A0A0C9X690"/>
<dbReference type="GO" id="GO:0005886">
    <property type="term" value="C:plasma membrane"/>
    <property type="evidence" value="ECO:0007669"/>
    <property type="project" value="UniProtKB-SubCell"/>
</dbReference>
<evidence type="ECO:0000313" key="13">
    <source>
        <dbReference type="Proteomes" id="UP000054477"/>
    </source>
</evidence>
<dbReference type="InterPro" id="IPR036028">
    <property type="entry name" value="SH3-like_dom_sf"/>
</dbReference>
<reference evidence="12 13" key="1">
    <citation type="submission" date="2014-04" db="EMBL/GenBank/DDBJ databases">
        <authorList>
            <consortium name="DOE Joint Genome Institute"/>
            <person name="Kuo A."/>
            <person name="Kohler A."/>
            <person name="Nagy L.G."/>
            <person name="Floudas D."/>
            <person name="Copeland A."/>
            <person name="Barry K.W."/>
            <person name="Cichocki N."/>
            <person name="Veneault-Fourrey C."/>
            <person name="LaButti K."/>
            <person name="Lindquist E.A."/>
            <person name="Lipzen A."/>
            <person name="Lundell T."/>
            <person name="Morin E."/>
            <person name="Murat C."/>
            <person name="Sun H."/>
            <person name="Tunlid A."/>
            <person name="Henrissat B."/>
            <person name="Grigoriev I.V."/>
            <person name="Hibbett D.S."/>
            <person name="Martin F."/>
            <person name="Nordberg H.P."/>
            <person name="Cantor M.N."/>
            <person name="Hua S.X."/>
        </authorList>
    </citation>
    <scope>NUCLEOTIDE SEQUENCE [LARGE SCALE GENOMIC DNA]</scope>
    <source>
        <strain evidence="12 13">LaAM-08-1</strain>
    </source>
</reference>
<dbReference type="PANTHER" id="PTHR15735">
    <property type="entry name" value="FCH AND DOUBLE SH3 DOMAINS PROTEIN"/>
    <property type="match status" value="1"/>
</dbReference>
<sequence>MVDPLDLNRYVYYRLYTADGPIEADTSVYNNNDYLGRISAKSITPPHTGTSFTRCVLKVEGFTGVAKSELFASVSSQFPMEDSTLLSVFGDSGPGLSEYEPMALVIDPPDANAGRASSFLVAESEMTEFIEPLDEPYLYYRVYNEDGEVESLQHFHTADNSLGRISIASITPPHTIATLKNRVAGAESIDKAQMASMKLFKDITGQVLIEEDDDPFLRLTGRSESRPMALIRPPRSTEPASDTEEHRHLMQAQALYDYQASPDDPNELSFKKGDIFDITDSSGKWWEVEAADGSTGIVPSNFVRRYQRVRKSKSQTSRSPGRPTDIQDKTSSVKGDEPDFLDDWWEVRMVNDLVDASSTFLQKLGCVGLRAEALYDYRRTRDHPEELSFKKGDTFDVLDNSGRWWEVRKPDGTTGTALANCLQILS</sequence>
<dbReference type="Gene3D" id="2.30.30.40">
    <property type="entry name" value="SH3 Domains"/>
    <property type="match status" value="2"/>
</dbReference>
<feature type="domain" description="SH3" evidence="11">
    <location>
        <begin position="366"/>
        <end position="426"/>
    </location>
</feature>
<evidence type="ECO:0000256" key="6">
    <source>
        <dbReference type="ARBA" id="ARBA00022989"/>
    </source>
</evidence>
<dbReference type="EMBL" id="KN838860">
    <property type="protein sequence ID" value="KIJ93176.1"/>
    <property type="molecule type" value="Genomic_DNA"/>
</dbReference>
<proteinExistence type="inferred from homology"/>
<dbReference type="SUPFAM" id="SSF50044">
    <property type="entry name" value="SH3-domain"/>
    <property type="match status" value="2"/>
</dbReference>
<dbReference type="CDD" id="cd11855">
    <property type="entry name" value="SH3_Sho1p"/>
    <property type="match status" value="1"/>
</dbReference>
<evidence type="ECO:0000313" key="12">
    <source>
        <dbReference type="EMBL" id="KIJ93176.1"/>
    </source>
</evidence>
<evidence type="ECO:0000256" key="2">
    <source>
        <dbReference type="ARBA" id="ARBA00009739"/>
    </source>
</evidence>
<comment type="subcellular location">
    <subcellularLocation>
        <location evidence="1">Cell membrane</location>
        <topology evidence="1">Multi-pass membrane protein</topology>
    </subcellularLocation>
</comment>
<dbReference type="OrthoDB" id="5983572at2759"/>
<keyword evidence="6" id="KW-1133">Transmembrane helix</keyword>
<keyword evidence="7" id="KW-0346">Stress response</keyword>
<dbReference type="PANTHER" id="PTHR15735:SF20">
    <property type="entry name" value="HIGH OSMOLARITY SIGNALING PROTEIN SHO1"/>
    <property type="match status" value="1"/>
</dbReference>
<keyword evidence="5" id="KW-0812">Transmembrane</keyword>
<evidence type="ECO:0000256" key="7">
    <source>
        <dbReference type="ARBA" id="ARBA00023016"/>
    </source>
</evidence>
<dbReference type="InterPro" id="IPR035522">
    <property type="entry name" value="Sho1_SH3"/>
</dbReference>
<reference evidence="13" key="2">
    <citation type="submission" date="2015-01" db="EMBL/GenBank/DDBJ databases">
        <title>Evolutionary Origins and Diversification of the Mycorrhizal Mutualists.</title>
        <authorList>
            <consortium name="DOE Joint Genome Institute"/>
            <consortium name="Mycorrhizal Genomics Consortium"/>
            <person name="Kohler A."/>
            <person name="Kuo A."/>
            <person name="Nagy L.G."/>
            <person name="Floudas D."/>
            <person name="Copeland A."/>
            <person name="Barry K.W."/>
            <person name="Cichocki N."/>
            <person name="Veneault-Fourrey C."/>
            <person name="LaButti K."/>
            <person name="Lindquist E.A."/>
            <person name="Lipzen A."/>
            <person name="Lundell T."/>
            <person name="Morin E."/>
            <person name="Murat C."/>
            <person name="Riley R."/>
            <person name="Ohm R."/>
            <person name="Sun H."/>
            <person name="Tunlid A."/>
            <person name="Henrissat B."/>
            <person name="Grigoriev I.V."/>
            <person name="Hibbett D.S."/>
            <person name="Martin F."/>
        </authorList>
    </citation>
    <scope>NUCLEOTIDE SEQUENCE [LARGE SCALE GENOMIC DNA]</scope>
    <source>
        <strain evidence="13">LaAM-08-1</strain>
    </source>
</reference>
<feature type="region of interest" description="Disordered" evidence="10">
    <location>
        <begin position="309"/>
        <end position="335"/>
    </location>
</feature>
<dbReference type="PRINTS" id="PR00452">
    <property type="entry name" value="SH3DOMAIN"/>
</dbReference>
<dbReference type="Proteomes" id="UP000054477">
    <property type="component" value="Unassembled WGS sequence"/>
</dbReference>
<dbReference type="InterPro" id="IPR001452">
    <property type="entry name" value="SH3_domain"/>
</dbReference>
<keyword evidence="8" id="KW-0472">Membrane</keyword>
<evidence type="ECO:0000256" key="8">
    <source>
        <dbReference type="ARBA" id="ARBA00023136"/>
    </source>
</evidence>
<evidence type="ECO:0000256" key="9">
    <source>
        <dbReference type="PROSITE-ProRule" id="PRU00192"/>
    </source>
</evidence>
<protein>
    <submittedName>
        <fullName evidence="12">Unplaced genomic scaffold K443scaffold_325, whole genome shotgun sequence</fullName>
    </submittedName>
</protein>
<dbReference type="Pfam" id="PF00018">
    <property type="entry name" value="SH3_1"/>
    <property type="match status" value="2"/>
</dbReference>
<evidence type="ECO:0000256" key="10">
    <source>
        <dbReference type="SAM" id="MobiDB-lite"/>
    </source>
</evidence>